<dbReference type="Proteomes" id="UP000193144">
    <property type="component" value="Unassembled WGS sequence"/>
</dbReference>
<dbReference type="AlphaFoldDB" id="A0A1Y1YEB5"/>
<accession>A0A1Y1YEB5</accession>
<evidence type="ECO:0000313" key="2">
    <source>
        <dbReference type="Proteomes" id="UP000193144"/>
    </source>
</evidence>
<dbReference type="EMBL" id="MCFA01000265">
    <property type="protein sequence ID" value="ORX96036.1"/>
    <property type="molecule type" value="Genomic_DNA"/>
</dbReference>
<gene>
    <name evidence="1" type="ORF">BCR34DRAFT_593984</name>
</gene>
<reference evidence="1 2" key="1">
    <citation type="submission" date="2016-07" db="EMBL/GenBank/DDBJ databases">
        <title>Pervasive Adenine N6-methylation of Active Genes in Fungi.</title>
        <authorList>
            <consortium name="DOE Joint Genome Institute"/>
            <person name="Mondo S.J."/>
            <person name="Dannebaum R.O."/>
            <person name="Kuo R.C."/>
            <person name="Labutti K."/>
            <person name="Haridas S."/>
            <person name="Kuo A."/>
            <person name="Salamov A."/>
            <person name="Ahrendt S.R."/>
            <person name="Lipzen A."/>
            <person name="Sullivan W."/>
            <person name="Andreopoulos W.B."/>
            <person name="Clum A."/>
            <person name="Lindquist E."/>
            <person name="Daum C."/>
            <person name="Ramamoorthy G.K."/>
            <person name="Gryganskyi A."/>
            <person name="Culley D."/>
            <person name="Magnuson J.K."/>
            <person name="James T.Y."/>
            <person name="O'Malley M.A."/>
            <person name="Stajich J.E."/>
            <person name="Spatafora J.W."/>
            <person name="Visel A."/>
            <person name="Grigoriev I.V."/>
        </authorList>
    </citation>
    <scope>NUCLEOTIDE SEQUENCE [LARGE SCALE GENOMIC DNA]</scope>
    <source>
        <strain evidence="1 2">CBS 115471</strain>
    </source>
</reference>
<protein>
    <submittedName>
        <fullName evidence="1">Uncharacterized protein</fullName>
    </submittedName>
</protein>
<sequence length="334" mass="38520">MAHRANEIPWQSWPIVSSSKSSHATLRIAQIWRYWLSLDRETTCSTSRTSFLVYSNDSSAKERVKYQAKQTPPEPDEIFISDVTVVNISKEAEAYKDPLLYEPWYPDRPTTVRMQREERCIPFWIANLRTDWDDDFGIDNLHTLQILRSLLHLGDLDPLFRVAAHPDISLAESWILPRAYCLCTGWSDINDAALRAYICLNAFYLKSETHNTEYRNERSQELHSSQKTHTARPETFDYRCTCSYQQTVIECTGTYYANLDFHTCPHRMFFGVPKGMFLNSFVNSDTRGYAGKCGRTSLASLRELEFQGQHIRSKDDIPAVINILGRKGLPAELA</sequence>
<comment type="caution">
    <text evidence="1">The sequence shown here is derived from an EMBL/GenBank/DDBJ whole genome shotgun (WGS) entry which is preliminary data.</text>
</comment>
<organism evidence="1 2">
    <name type="scientific">Clohesyomyces aquaticus</name>
    <dbReference type="NCBI Taxonomy" id="1231657"/>
    <lineage>
        <taxon>Eukaryota</taxon>
        <taxon>Fungi</taxon>
        <taxon>Dikarya</taxon>
        <taxon>Ascomycota</taxon>
        <taxon>Pezizomycotina</taxon>
        <taxon>Dothideomycetes</taxon>
        <taxon>Pleosporomycetidae</taxon>
        <taxon>Pleosporales</taxon>
        <taxon>Lindgomycetaceae</taxon>
        <taxon>Clohesyomyces</taxon>
    </lineage>
</organism>
<keyword evidence="2" id="KW-1185">Reference proteome</keyword>
<evidence type="ECO:0000313" key="1">
    <source>
        <dbReference type="EMBL" id="ORX96036.1"/>
    </source>
</evidence>
<dbReference type="OrthoDB" id="3204049at2759"/>
<proteinExistence type="predicted"/>
<name>A0A1Y1YEB5_9PLEO</name>